<organism evidence="1 2">
    <name type="scientific">Vagococcus martis</name>
    <dbReference type="NCBI Taxonomy" id="1768210"/>
    <lineage>
        <taxon>Bacteria</taxon>
        <taxon>Bacillati</taxon>
        <taxon>Bacillota</taxon>
        <taxon>Bacilli</taxon>
        <taxon>Lactobacillales</taxon>
        <taxon>Enterococcaceae</taxon>
        <taxon>Vagococcus</taxon>
    </lineage>
</organism>
<evidence type="ECO:0000313" key="1">
    <source>
        <dbReference type="EMBL" id="OPF87660.1"/>
    </source>
</evidence>
<gene>
    <name evidence="1" type="ORF">BW731_05275</name>
</gene>
<evidence type="ECO:0000313" key="2">
    <source>
        <dbReference type="Proteomes" id="UP000189970"/>
    </source>
</evidence>
<proteinExistence type="predicted"/>
<protein>
    <submittedName>
        <fullName evidence="1">Uncharacterized protein</fullName>
    </submittedName>
</protein>
<dbReference type="RefSeq" id="WP_079346389.1">
    <property type="nucleotide sequence ID" value="NZ_MVAB01000001.1"/>
</dbReference>
<keyword evidence="2" id="KW-1185">Reference proteome</keyword>
<reference evidence="1 2" key="1">
    <citation type="submission" date="2017-02" db="EMBL/GenBank/DDBJ databases">
        <title>Vagococcus cremeus sp. nov., isolated from the small intestine of a marten, Martes flavigula.</title>
        <authorList>
            <person name="Tak E.J."/>
            <person name="Bae J.-W."/>
        </authorList>
    </citation>
    <scope>NUCLEOTIDE SEQUENCE [LARGE SCALE GENOMIC DNA]</scope>
    <source>
        <strain evidence="1 2">D7T301</strain>
    </source>
</reference>
<comment type="caution">
    <text evidence="1">The sequence shown here is derived from an EMBL/GenBank/DDBJ whole genome shotgun (WGS) entry which is preliminary data.</text>
</comment>
<dbReference type="Proteomes" id="UP000189970">
    <property type="component" value="Unassembled WGS sequence"/>
</dbReference>
<dbReference type="AlphaFoldDB" id="A0A1V4DHG3"/>
<name>A0A1V4DHG3_9ENTE</name>
<dbReference type="EMBL" id="MVAB01000001">
    <property type="protein sequence ID" value="OPF87660.1"/>
    <property type="molecule type" value="Genomic_DNA"/>
</dbReference>
<sequence>MFSRLKGIKNKEDLVNLIVSYYIEQIEGNYIPAIIEIGNCISKDEKIDFYSKIVVVDEKVEVDSTWLVDNLTGVSLYTLKEEKEKSFNVITQRNYNHKDLYELNPILVNNNMIWEKNITNDVHVNQYIENHNGFEELPLFKYSKQEKTNETISSKYLLINKEALADEIPFETTPHVIKESKIALEFELRFKDKLLNIEDYEGVIPSSKAILGGYLDIVNIDGDGINAFRDYTSTSCRGTIVLDFENIEIQNNEKEIDIKVVNLDDMKIRDLNPSNYNDDINAGLIVFDKRIIPILREEYLYTGTTLIPKRESQRGLLIDELEDIIVFWEGEFNKLPKEIMEEIEPYNIKDRTSHIISDMMFAWQLAVDFNYLDKALPSQKLGDYTYENYQDIAFEYKINFWQCDTSQELKLFMDKLELIYKISPRIFNGPSEDIKNLKDIYGNKSVQLPSNEINMLMQKYCYAILNKVRG</sequence>
<accession>A0A1V4DHG3</accession>